<reference evidence="1 2" key="1">
    <citation type="journal article" date="2021" name="Plant Biotechnol. J.">
        <title>Multi-omics assisted identification of the key and species-specific regulatory components of drought-tolerant mechanisms in Gossypium stocksii.</title>
        <authorList>
            <person name="Yu D."/>
            <person name="Ke L."/>
            <person name="Zhang D."/>
            <person name="Wu Y."/>
            <person name="Sun Y."/>
            <person name="Mei J."/>
            <person name="Sun J."/>
            <person name="Sun Y."/>
        </authorList>
    </citation>
    <scope>NUCLEOTIDE SEQUENCE [LARGE SCALE GENOMIC DNA]</scope>
    <source>
        <strain evidence="2">cv. E1</strain>
        <tissue evidence="1">Leaf</tissue>
    </source>
</reference>
<dbReference type="OrthoDB" id="993640at2759"/>
<comment type="caution">
    <text evidence="1">The sequence shown here is derived from an EMBL/GenBank/DDBJ whole genome shotgun (WGS) entry which is preliminary data.</text>
</comment>
<name>A0A9D3W5H8_9ROSI</name>
<dbReference type="Proteomes" id="UP000828251">
    <property type="component" value="Unassembled WGS sequence"/>
</dbReference>
<dbReference type="EMBL" id="JAIQCV010000004">
    <property type="protein sequence ID" value="KAH1109057.1"/>
    <property type="molecule type" value="Genomic_DNA"/>
</dbReference>
<keyword evidence="2" id="KW-1185">Reference proteome</keyword>
<proteinExistence type="predicted"/>
<organism evidence="1 2">
    <name type="scientific">Gossypium stocksii</name>
    <dbReference type="NCBI Taxonomy" id="47602"/>
    <lineage>
        <taxon>Eukaryota</taxon>
        <taxon>Viridiplantae</taxon>
        <taxon>Streptophyta</taxon>
        <taxon>Embryophyta</taxon>
        <taxon>Tracheophyta</taxon>
        <taxon>Spermatophyta</taxon>
        <taxon>Magnoliopsida</taxon>
        <taxon>eudicotyledons</taxon>
        <taxon>Gunneridae</taxon>
        <taxon>Pentapetalae</taxon>
        <taxon>rosids</taxon>
        <taxon>malvids</taxon>
        <taxon>Malvales</taxon>
        <taxon>Malvaceae</taxon>
        <taxon>Malvoideae</taxon>
        <taxon>Gossypium</taxon>
    </lineage>
</organism>
<accession>A0A9D3W5H8</accession>
<gene>
    <name evidence="1" type="ORF">J1N35_012825</name>
</gene>
<evidence type="ECO:0000313" key="1">
    <source>
        <dbReference type="EMBL" id="KAH1109057.1"/>
    </source>
</evidence>
<evidence type="ECO:0000313" key="2">
    <source>
        <dbReference type="Proteomes" id="UP000828251"/>
    </source>
</evidence>
<dbReference type="AlphaFoldDB" id="A0A9D3W5H8"/>
<protein>
    <recommendedName>
        <fullName evidence="3">AMP-dependent synthetase/ligase domain-containing protein</fullName>
    </recommendedName>
</protein>
<sequence>MQAIGLEVQNGYGLIETSPCIAGQRPYYNVEEILRHASVSSVARLLSNLRSHGLLILFCYNLSLELLPRHVVCL</sequence>
<evidence type="ECO:0008006" key="3">
    <source>
        <dbReference type="Google" id="ProtNLM"/>
    </source>
</evidence>